<proteinExistence type="predicted"/>
<keyword evidence="3" id="KW-1185">Reference proteome</keyword>
<dbReference type="Proteomes" id="UP001177670">
    <property type="component" value="Unassembled WGS sequence"/>
</dbReference>
<comment type="caution">
    <text evidence="2">The sequence shown here is derived from an EMBL/GenBank/DDBJ whole genome shotgun (WGS) entry which is preliminary data.</text>
</comment>
<protein>
    <submittedName>
        <fullName evidence="2">Uncharacterized protein</fullName>
    </submittedName>
</protein>
<name>A0AA40KRP9_9HYME</name>
<reference evidence="2" key="1">
    <citation type="submission" date="2021-10" db="EMBL/GenBank/DDBJ databases">
        <title>Melipona bicolor Genome sequencing and assembly.</title>
        <authorList>
            <person name="Araujo N.S."/>
            <person name="Arias M.C."/>
        </authorList>
    </citation>
    <scope>NUCLEOTIDE SEQUENCE</scope>
    <source>
        <strain evidence="2">USP_2M_L1-L4_2017</strain>
        <tissue evidence="2">Whole body</tissue>
    </source>
</reference>
<evidence type="ECO:0000313" key="2">
    <source>
        <dbReference type="EMBL" id="KAK1130300.1"/>
    </source>
</evidence>
<dbReference type="AlphaFoldDB" id="A0AA40KRP9"/>
<evidence type="ECO:0000313" key="3">
    <source>
        <dbReference type="Proteomes" id="UP001177670"/>
    </source>
</evidence>
<sequence length="122" mass="13689">MVNGKRRNLVPAMRYGFCADNSLNRSLRNEKKSERGTSNAAGTDTDSSCTCDHWSSEQFVFSSSGLATTIGTRIQLLRFMNPNVHTSQKDRTRLQELANSSNSFFVFTCDRFQASTGTIDYK</sequence>
<dbReference type="EMBL" id="JAHYIQ010000007">
    <property type="protein sequence ID" value="KAK1130300.1"/>
    <property type="molecule type" value="Genomic_DNA"/>
</dbReference>
<feature type="compositionally biased region" description="Polar residues" evidence="1">
    <location>
        <begin position="36"/>
        <end position="49"/>
    </location>
</feature>
<organism evidence="2 3">
    <name type="scientific">Melipona bicolor</name>
    <dbReference type="NCBI Taxonomy" id="60889"/>
    <lineage>
        <taxon>Eukaryota</taxon>
        <taxon>Metazoa</taxon>
        <taxon>Ecdysozoa</taxon>
        <taxon>Arthropoda</taxon>
        <taxon>Hexapoda</taxon>
        <taxon>Insecta</taxon>
        <taxon>Pterygota</taxon>
        <taxon>Neoptera</taxon>
        <taxon>Endopterygota</taxon>
        <taxon>Hymenoptera</taxon>
        <taxon>Apocrita</taxon>
        <taxon>Aculeata</taxon>
        <taxon>Apoidea</taxon>
        <taxon>Anthophila</taxon>
        <taxon>Apidae</taxon>
        <taxon>Melipona</taxon>
    </lineage>
</organism>
<accession>A0AA40KRP9</accession>
<gene>
    <name evidence="2" type="ORF">K0M31_018437</name>
</gene>
<evidence type="ECO:0000256" key="1">
    <source>
        <dbReference type="SAM" id="MobiDB-lite"/>
    </source>
</evidence>
<feature type="region of interest" description="Disordered" evidence="1">
    <location>
        <begin position="28"/>
        <end position="49"/>
    </location>
</feature>